<name>A0ABU8ZNP7_9BIFI</name>
<dbReference type="PROSITE" id="PS00626">
    <property type="entry name" value="RCC1_2"/>
    <property type="match status" value="4"/>
</dbReference>
<evidence type="ECO:0000256" key="1">
    <source>
        <dbReference type="ARBA" id="ARBA00004196"/>
    </source>
</evidence>
<keyword evidence="8" id="KW-1185">Reference proteome</keyword>
<dbReference type="PANTHER" id="PTHR22870:SF408">
    <property type="entry name" value="OS09G0560450 PROTEIN"/>
    <property type="match status" value="1"/>
</dbReference>
<evidence type="ECO:0000256" key="5">
    <source>
        <dbReference type="SAM" id="SignalP"/>
    </source>
</evidence>
<dbReference type="SUPFAM" id="SSF50985">
    <property type="entry name" value="RCC1/BLIP-II"/>
    <property type="match status" value="3"/>
</dbReference>
<dbReference type="Gene3D" id="2.60.40.4270">
    <property type="entry name" value="Listeria-Bacteroides repeat domain"/>
    <property type="match status" value="2"/>
</dbReference>
<evidence type="ECO:0000256" key="3">
    <source>
        <dbReference type="SAM" id="MobiDB-lite"/>
    </source>
</evidence>
<dbReference type="InterPro" id="IPR009091">
    <property type="entry name" value="RCC1/BLIP-II"/>
</dbReference>
<dbReference type="Pfam" id="PF00415">
    <property type="entry name" value="RCC1"/>
    <property type="match status" value="1"/>
</dbReference>
<dbReference type="InterPro" id="IPR042229">
    <property type="entry name" value="Listeria/Bacterioides_rpt_sf"/>
</dbReference>
<dbReference type="InterPro" id="IPR051210">
    <property type="entry name" value="Ub_ligase/GEF_domain"/>
</dbReference>
<dbReference type="Gene3D" id="2.130.10.30">
    <property type="entry name" value="Regulator of chromosome condensation 1/beta-lactamase-inhibitor protein II"/>
    <property type="match status" value="4"/>
</dbReference>
<dbReference type="RefSeq" id="WP_340468600.1">
    <property type="nucleotide sequence ID" value="NZ_JBANBB010000001.1"/>
</dbReference>
<dbReference type="InterPro" id="IPR000408">
    <property type="entry name" value="Reg_chr_condens"/>
</dbReference>
<dbReference type="NCBIfam" id="TIGR02543">
    <property type="entry name" value="List_Bact_rpt"/>
    <property type="match status" value="2"/>
</dbReference>
<evidence type="ECO:0000313" key="8">
    <source>
        <dbReference type="Proteomes" id="UP001373159"/>
    </source>
</evidence>
<feature type="chain" id="PRO_5045098491" evidence="5">
    <location>
        <begin position="31"/>
        <end position="1240"/>
    </location>
</feature>
<keyword evidence="4" id="KW-0472">Membrane</keyword>
<accession>A0ABU8ZNP7</accession>
<keyword evidence="4" id="KW-0812">Transmembrane</keyword>
<feature type="region of interest" description="Disordered" evidence="3">
    <location>
        <begin position="43"/>
        <end position="131"/>
    </location>
</feature>
<dbReference type="PROSITE" id="PS50012">
    <property type="entry name" value="RCC1_3"/>
    <property type="match status" value="13"/>
</dbReference>
<dbReference type="PANTHER" id="PTHR22870">
    <property type="entry name" value="REGULATOR OF CHROMOSOME CONDENSATION"/>
    <property type="match status" value="1"/>
</dbReference>
<dbReference type="Pfam" id="PF25390">
    <property type="entry name" value="WD40_RLD"/>
    <property type="match status" value="2"/>
</dbReference>
<keyword evidence="5" id="KW-0732">Signal</keyword>
<dbReference type="InterPro" id="IPR058923">
    <property type="entry name" value="RCC1-like_dom"/>
</dbReference>
<reference evidence="7 8" key="1">
    <citation type="submission" date="2024-02" db="EMBL/GenBank/DDBJ databases">
        <title>Bifidobacterium honeyensis sp. nov., isolated from the comb honey.</title>
        <authorList>
            <person name="Liu W."/>
            <person name="Li Y."/>
        </authorList>
    </citation>
    <scope>NUCLEOTIDE SEQUENCE [LARGE SCALE GENOMIC DNA]</scope>
    <source>
        <strain evidence="7 8">IMAU50988</strain>
    </source>
</reference>
<feature type="signal peptide" evidence="5">
    <location>
        <begin position="1"/>
        <end position="30"/>
    </location>
</feature>
<keyword evidence="4" id="KW-1133">Transmembrane helix</keyword>
<evidence type="ECO:0000313" key="7">
    <source>
        <dbReference type="EMBL" id="MEK0306062.1"/>
    </source>
</evidence>
<sequence length="1240" mass="129797">MRDKHIAHRLTAVLAILTSLGMCTMTGTAAADAGEQLKAAAPATVQEGGNLPVTRVTGTSPESAAPSPLTQQGTATDPSTPPDTTGKRQDPLSTRTDGSHTIRFDTAGGTPKPDDQSIPDWEPASIPPTNPSKSGYLFDGWFIGDLAYDFNKPVTEDCTLTAHWTKDSGWNIRPDNGPVEGGTSVTVTPPAPRGIRFSWVRGGSENSSLALSSDGNLYAWGENNNTQLGVGSTGLSVITPTKVKLPAEAPAGFTWKQAATGFDYTLAIGSDGNLYAWGVNGSGDFGNGTNTNSTTPVKVNLPDGAPAGFTWKQATAGNSHSLAIGSDGNLYAWGDNSEGQLGDGTNTNRNTPVKVKLPDGAPAGFTWKQATAGNWHSLAIGSDGNLYAWGHNFDGQLGDGTNTNRNTPVKVKLPAEAPAGFTWKQATAGSQQVMAFGSDGNLYAWGVNTNGELGDGTNTSSNTPVKVQPPAEAPAGFTWKQATTGDYHSAALGSDGNLYAWGVNDSRQLGDGTDTSSNTPVKAKLPDGAPAGFTWKQADYGAIKHSLALGSDGNLYAWGNNVYGQLGDGTSDVTNNGIGHPVTVRFGQVLVTAVRFDKTPSQTAPVRQENGTWLVTAPAHTRGSVDFDVDSTLNGETTTTKLKYEYVPPSHTVRFDPAGGKPSPAEQDVLEGDQATRPLQDPTRSGWHFNGWFDGELAYDFNQPVTGNLTLTAHWTPEARWTTSPKKGPNIGGDRVTLTPPAPDGTRFSSIRSGLAHSLALGSDGNLYAWGQNMSGQLGDGTDWTTAAVYRTTPVMVKPPADAPAGFTWKQAAAGNSHSLAFGSDGNLYAWGANESGQLGDGTNTKRTIPVKVQPPADAPAGFTWKQADAGVSYTLALGSDGNLYAWGANKRGQLGDGTNTNSNTPVKVQPPADAPAGFTWKQADTGSRHSLALGSDGNLYAWGANERGQLGDGTNTNRNTLVKVKLPTGAPAGFTWKRVEAGGAFSLAFGSDGNLYRWGSYDVAETTHINTTPVKVQPPADAPAGFTWKQTAAGIFHSLAFGSDGNLYAWGLNNCGQLGDGTKTDSNTLVKVKLPTGAPAGFTWKQAAAGDYHSAALGSDGNLYAWGQNSFGQLGDGTATDSLRPVRTIFPERGTPTGVDFGDMAGSDITKQPDGTWQVTTPASPAGTVTVTIHWTRNGCNRPDDTNNSYEFTDSSVLPDTGGSGSMVILLTGLLIMTGVTAIRRRSNETRALQTGKQI</sequence>
<protein>
    <submittedName>
        <fullName evidence="7">InlB B-repeat-containing protein</fullName>
    </submittedName>
</protein>
<dbReference type="PRINTS" id="PR00633">
    <property type="entry name" value="RCCNDNSATION"/>
</dbReference>
<comment type="caution">
    <text evidence="7">The sequence shown here is derived from an EMBL/GenBank/DDBJ whole genome shotgun (WGS) entry which is preliminary data.</text>
</comment>
<dbReference type="Pfam" id="PF09479">
    <property type="entry name" value="Flg_new"/>
    <property type="match status" value="2"/>
</dbReference>
<dbReference type="InterPro" id="IPR013378">
    <property type="entry name" value="InlB-like_B-rpt"/>
</dbReference>
<evidence type="ECO:0000259" key="6">
    <source>
        <dbReference type="Pfam" id="PF25390"/>
    </source>
</evidence>
<keyword evidence="2" id="KW-0677">Repeat</keyword>
<organism evidence="7 8">
    <name type="scientific">Bifidobacterium favimelis</name>
    <dbReference type="NCBI Taxonomy" id="3122979"/>
    <lineage>
        <taxon>Bacteria</taxon>
        <taxon>Bacillati</taxon>
        <taxon>Actinomycetota</taxon>
        <taxon>Actinomycetes</taxon>
        <taxon>Bifidobacteriales</taxon>
        <taxon>Bifidobacteriaceae</taxon>
        <taxon>Bifidobacterium</taxon>
    </lineage>
</organism>
<feature type="region of interest" description="Disordered" evidence="3">
    <location>
        <begin position="649"/>
        <end position="668"/>
    </location>
</feature>
<evidence type="ECO:0000256" key="2">
    <source>
        <dbReference type="ARBA" id="ARBA00022737"/>
    </source>
</evidence>
<comment type="subcellular location">
    <subcellularLocation>
        <location evidence="1">Cell envelope</location>
    </subcellularLocation>
</comment>
<dbReference type="Pfam" id="PF13540">
    <property type="entry name" value="RCC1_2"/>
    <property type="match status" value="2"/>
</dbReference>
<evidence type="ECO:0000256" key="4">
    <source>
        <dbReference type="SAM" id="Phobius"/>
    </source>
</evidence>
<feature type="domain" description="RCC1-like" evidence="6">
    <location>
        <begin position="314"/>
        <end position="575"/>
    </location>
</feature>
<proteinExistence type="predicted"/>
<dbReference type="NCBIfam" id="TIGR01167">
    <property type="entry name" value="LPXTG_anchor"/>
    <property type="match status" value="1"/>
</dbReference>
<gene>
    <name evidence="7" type="ORF">V8P97_01025</name>
</gene>
<feature type="compositionally biased region" description="Low complexity" evidence="3">
    <location>
        <begin position="74"/>
        <end position="84"/>
    </location>
</feature>
<dbReference type="EMBL" id="JBANBB010000001">
    <property type="protein sequence ID" value="MEK0306062.1"/>
    <property type="molecule type" value="Genomic_DNA"/>
</dbReference>
<dbReference type="Proteomes" id="UP001373159">
    <property type="component" value="Unassembled WGS sequence"/>
</dbReference>
<feature type="domain" description="RCC1-like" evidence="6">
    <location>
        <begin position="742"/>
        <end position="966"/>
    </location>
</feature>
<feature type="transmembrane region" description="Helical" evidence="4">
    <location>
        <begin position="1206"/>
        <end position="1224"/>
    </location>
</feature>
<feature type="compositionally biased region" description="Polar residues" evidence="3">
    <location>
        <begin position="56"/>
        <end position="73"/>
    </location>
</feature>